<dbReference type="GO" id="GO:0009088">
    <property type="term" value="P:threonine biosynthetic process"/>
    <property type="evidence" value="ECO:0007669"/>
    <property type="project" value="UniProtKB-UniPathway"/>
</dbReference>
<dbReference type="FunFam" id="3.40.1160.10:FF:000002">
    <property type="entry name" value="Aspartokinase"/>
    <property type="match status" value="1"/>
</dbReference>
<evidence type="ECO:0000259" key="14">
    <source>
        <dbReference type="Pfam" id="PF00696"/>
    </source>
</evidence>
<dbReference type="UniPathway" id="UPA00034">
    <property type="reaction ID" value="UER00015"/>
</dbReference>
<comment type="pathway">
    <text evidence="1 13">Amino-acid biosynthesis; L-lysine biosynthesis via DAP pathway; (S)-tetrahydrodipicolinate from L-aspartate: step 1/4.</text>
</comment>
<name>A0A662D7Y4_UNCAE</name>
<dbReference type="GO" id="GO:0009090">
    <property type="term" value="P:homoserine biosynthetic process"/>
    <property type="evidence" value="ECO:0007669"/>
    <property type="project" value="TreeGrafter"/>
</dbReference>
<dbReference type="PANTHER" id="PTHR21499:SF3">
    <property type="entry name" value="ASPARTOKINASE"/>
    <property type="match status" value="1"/>
</dbReference>
<dbReference type="PROSITE" id="PS00324">
    <property type="entry name" value="ASPARTOKINASE"/>
    <property type="match status" value="1"/>
</dbReference>
<feature type="non-terminal residue" evidence="15">
    <location>
        <position position="217"/>
    </location>
</feature>
<keyword evidence="10" id="KW-0457">Lysine biosynthesis</keyword>
<comment type="catalytic activity">
    <reaction evidence="11 12">
        <text>L-aspartate + ATP = 4-phospho-L-aspartate + ADP</text>
        <dbReference type="Rhea" id="RHEA:23776"/>
        <dbReference type="ChEBI" id="CHEBI:29991"/>
        <dbReference type="ChEBI" id="CHEBI:30616"/>
        <dbReference type="ChEBI" id="CHEBI:57535"/>
        <dbReference type="ChEBI" id="CHEBI:456216"/>
        <dbReference type="EC" id="2.7.2.4"/>
    </reaction>
</comment>
<evidence type="ECO:0000256" key="2">
    <source>
        <dbReference type="ARBA" id="ARBA00004986"/>
    </source>
</evidence>
<evidence type="ECO:0000256" key="10">
    <source>
        <dbReference type="ARBA" id="ARBA00023154"/>
    </source>
</evidence>
<evidence type="ECO:0000256" key="3">
    <source>
        <dbReference type="ARBA" id="ARBA00005139"/>
    </source>
</evidence>
<dbReference type="EC" id="2.7.2.4" evidence="12"/>
<evidence type="ECO:0000256" key="7">
    <source>
        <dbReference type="ARBA" id="ARBA00022741"/>
    </source>
</evidence>
<dbReference type="Proteomes" id="UP000280417">
    <property type="component" value="Unassembled WGS sequence"/>
</dbReference>
<proteinExistence type="inferred from homology"/>
<keyword evidence="7" id="KW-0547">Nucleotide-binding</keyword>
<evidence type="ECO:0000256" key="9">
    <source>
        <dbReference type="ARBA" id="ARBA00022840"/>
    </source>
</evidence>
<dbReference type="EMBL" id="QMQA01000209">
    <property type="protein sequence ID" value="RLE11910.1"/>
    <property type="molecule type" value="Genomic_DNA"/>
</dbReference>
<dbReference type="InterPro" id="IPR001048">
    <property type="entry name" value="Asp/Glu/Uridylate_kinase"/>
</dbReference>
<reference evidence="15 16" key="1">
    <citation type="submission" date="2018-06" db="EMBL/GenBank/DDBJ databases">
        <title>Extensive metabolic versatility and redundancy in microbially diverse, dynamic hydrothermal sediments.</title>
        <authorList>
            <person name="Dombrowski N."/>
            <person name="Teske A."/>
            <person name="Baker B.J."/>
        </authorList>
    </citation>
    <scope>NUCLEOTIDE SEQUENCE [LARGE SCALE GENOMIC DNA]</scope>
    <source>
        <strain evidence="15">B3_G15</strain>
    </source>
</reference>
<dbReference type="InterPro" id="IPR036393">
    <property type="entry name" value="AceGlu_kinase-like_sf"/>
</dbReference>
<dbReference type="GO" id="GO:0005524">
    <property type="term" value="F:ATP binding"/>
    <property type="evidence" value="ECO:0007669"/>
    <property type="project" value="UniProtKB-KW"/>
</dbReference>
<dbReference type="CDD" id="cd04246">
    <property type="entry name" value="AAK_AK-DapG-like"/>
    <property type="match status" value="1"/>
</dbReference>
<keyword evidence="6 12" id="KW-0808">Transferase</keyword>
<dbReference type="UniPathway" id="UPA00051">
    <property type="reaction ID" value="UER00462"/>
</dbReference>
<dbReference type="InterPro" id="IPR001341">
    <property type="entry name" value="Asp_kinase"/>
</dbReference>
<evidence type="ECO:0000256" key="5">
    <source>
        <dbReference type="ARBA" id="ARBA00022605"/>
    </source>
</evidence>
<organism evidence="15 16">
    <name type="scientific">Aerophobetes bacterium</name>
    <dbReference type="NCBI Taxonomy" id="2030807"/>
    <lineage>
        <taxon>Bacteria</taxon>
        <taxon>Candidatus Aerophobota</taxon>
    </lineage>
</organism>
<keyword evidence="9" id="KW-0067">ATP-binding</keyword>
<evidence type="ECO:0000313" key="15">
    <source>
        <dbReference type="EMBL" id="RLE11910.1"/>
    </source>
</evidence>
<dbReference type="InterPro" id="IPR018042">
    <property type="entry name" value="Aspartate_kinase_CS"/>
</dbReference>
<keyword evidence="5 13" id="KW-0028">Amino-acid biosynthesis</keyword>
<evidence type="ECO:0000256" key="12">
    <source>
        <dbReference type="RuleBase" id="RU003448"/>
    </source>
</evidence>
<dbReference type="GO" id="GO:0005829">
    <property type="term" value="C:cytosol"/>
    <property type="evidence" value="ECO:0007669"/>
    <property type="project" value="TreeGrafter"/>
</dbReference>
<keyword evidence="8 12" id="KW-0418">Kinase</keyword>
<evidence type="ECO:0000256" key="4">
    <source>
        <dbReference type="ARBA" id="ARBA00010122"/>
    </source>
</evidence>
<dbReference type="GO" id="GO:0009089">
    <property type="term" value="P:lysine biosynthetic process via diaminopimelate"/>
    <property type="evidence" value="ECO:0007669"/>
    <property type="project" value="UniProtKB-UniPathway"/>
</dbReference>
<evidence type="ECO:0000256" key="13">
    <source>
        <dbReference type="RuleBase" id="RU004249"/>
    </source>
</evidence>
<dbReference type="Gene3D" id="3.40.1160.10">
    <property type="entry name" value="Acetylglutamate kinase-like"/>
    <property type="match status" value="1"/>
</dbReference>
<dbReference type="NCBIfam" id="TIGR00657">
    <property type="entry name" value="asp_kinases"/>
    <property type="match status" value="1"/>
</dbReference>
<dbReference type="SUPFAM" id="SSF53633">
    <property type="entry name" value="Carbamate kinase-like"/>
    <property type="match status" value="1"/>
</dbReference>
<accession>A0A662D7Y4</accession>
<comment type="pathway">
    <text evidence="3 13">Amino-acid biosynthesis; L-threonine biosynthesis; L-threonine from L-aspartate: step 1/5.</text>
</comment>
<evidence type="ECO:0000313" key="16">
    <source>
        <dbReference type="Proteomes" id="UP000280417"/>
    </source>
</evidence>
<sequence length="217" mass="23399">MALIVQKYGGSSVATPQRIKKIAERVVKTKKENHKLVVVVSAMGDTTDNLIKLMEKINPDPPKRELDLLLSTGEVVSAALLAAAISAKDEKAVAFTAYQGGIITDEIHTKARIQRINTRKILEELNRGNILVIAGFQGVTPNDAITTLGRGGSDTTAVAVAAALKADICEIYTDVEGVFTADPRIVPQARKLKKISYDEMLELASLGTKVLHLRAVE</sequence>
<evidence type="ECO:0000256" key="11">
    <source>
        <dbReference type="ARBA" id="ARBA00047872"/>
    </source>
</evidence>
<dbReference type="GO" id="GO:0004072">
    <property type="term" value="F:aspartate kinase activity"/>
    <property type="evidence" value="ECO:0007669"/>
    <property type="project" value="UniProtKB-EC"/>
</dbReference>
<protein>
    <recommendedName>
        <fullName evidence="12">Aspartokinase</fullName>
        <ecNumber evidence="12">2.7.2.4</ecNumber>
    </recommendedName>
</protein>
<evidence type="ECO:0000256" key="8">
    <source>
        <dbReference type="ARBA" id="ARBA00022777"/>
    </source>
</evidence>
<gene>
    <name evidence="15" type="ORF">DRJ04_07165</name>
</gene>
<evidence type="ECO:0000256" key="1">
    <source>
        <dbReference type="ARBA" id="ARBA00004766"/>
    </source>
</evidence>
<dbReference type="Pfam" id="PF00696">
    <property type="entry name" value="AA_kinase"/>
    <property type="match status" value="1"/>
</dbReference>
<comment type="similarity">
    <text evidence="4 12">Belongs to the aspartokinase family.</text>
</comment>
<dbReference type="AlphaFoldDB" id="A0A662D7Y4"/>
<dbReference type="PANTHER" id="PTHR21499">
    <property type="entry name" value="ASPARTATE KINASE"/>
    <property type="match status" value="1"/>
</dbReference>
<evidence type="ECO:0000256" key="6">
    <source>
        <dbReference type="ARBA" id="ARBA00022679"/>
    </source>
</evidence>
<comment type="caution">
    <text evidence="15">The sequence shown here is derived from an EMBL/GenBank/DDBJ whole genome shotgun (WGS) entry which is preliminary data.</text>
</comment>
<dbReference type="UniPathway" id="UPA00050">
    <property type="reaction ID" value="UER00461"/>
</dbReference>
<feature type="domain" description="Aspartate/glutamate/uridylate kinase" evidence="14">
    <location>
        <begin position="3"/>
        <end position="217"/>
    </location>
</feature>
<comment type="pathway">
    <text evidence="2 13">Amino-acid biosynthesis; L-methionine biosynthesis via de novo pathway; L-homoserine from L-aspartate: step 1/3.</text>
</comment>